<dbReference type="Proteomes" id="UP000092377">
    <property type="component" value="Unassembled WGS sequence"/>
</dbReference>
<comment type="caution">
    <text evidence="1">The sequence shown here is derived from an EMBL/GenBank/DDBJ whole genome shotgun (WGS) entry which is preliminary data.</text>
</comment>
<protein>
    <submittedName>
        <fullName evidence="1">Uncharacterized protein</fullName>
    </submittedName>
</protein>
<keyword evidence="2" id="KW-1185">Reference proteome</keyword>
<dbReference type="EMBL" id="LZEY01000009">
    <property type="protein sequence ID" value="OBU12114.1"/>
    <property type="molecule type" value="Genomic_DNA"/>
</dbReference>
<name>A0A1B8HRP0_9GAMM</name>
<evidence type="ECO:0000313" key="2">
    <source>
        <dbReference type="Proteomes" id="UP000092377"/>
    </source>
</evidence>
<organism evidence="1 2">
    <name type="scientific">Morganella psychrotolerans</name>
    <dbReference type="NCBI Taxonomy" id="368603"/>
    <lineage>
        <taxon>Bacteria</taxon>
        <taxon>Pseudomonadati</taxon>
        <taxon>Pseudomonadota</taxon>
        <taxon>Gammaproteobacteria</taxon>
        <taxon>Enterobacterales</taxon>
        <taxon>Morganellaceae</taxon>
        <taxon>Morganella</taxon>
    </lineage>
</organism>
<proteinExistence type="predicted"/>
<gene>
    <name evidence="1" type="ORF">AYY18_17335</name>
</gene>
<dbReference type="RefSeq" id="WP_067400669.1">
    <property type="nucleotide sequence ID" value="NZ_LZEY01000009.1"/>
</dbReference>
<reference evidence="2" key="1">
    <citation type="submission" date="2016-06" db="EMBL/GenBank/DDBJ databases">
        <authorList>
            <person name="Butler K."/>
        </authorList>
    </citation>
    <scope>NUCLEOTIDE SEQUENCE [LARGE SCALE GENOMIC DNA]</scope>
    <source>
        <strain evidence="2">GCSL-Mp20</strain>
    </source>
</reference>
<dbReference type="AlphaFoldDB" id="A0A1B8HRP0"/>
<evidence type="ECO:0000313" key="1">
    <source>
        <dbReference type="EMBL" id="OBU12114.1"/>
    </source>
</evidence>
<sequence>MTPNQNGSSHKAANKPFNPLKILAFIIKKAKAVKLSPILSTSWAGTVEVLAAKRKDRILTLSATAPDQLRRLQHPKSKRRVLEGWLFLPNIESHFSKISAK</sequence>
<accession>A0A1B8HRP0</accession>